<dbReference type="Proteomes" id="UP000015100">
    <property type="component" value="Unassembled WGS sequence"/>
</dbReference>
<comment type="similarity">
    <text evidence="2">Belongs to the NAD(P)-dependent epimerase/dehydratase family. Dihydroflavonol-4-reductase subfamily.</text>
</comment>
<dbReference type="InterPro" id="IPR050425">
    <property type="entry name" value="NAD(P)_dehydrat-like"/>
</dbReference>
<proteinExistence type="inferred from homology"/>
<dbReference type="Pfam" id="PF01370">
    <property type="entry name" value="Epimerase"/>
    <property type="match status" value="1"/>
</dbReference>
<feature type="domain" description="NAD-dependent epimerase/dehydratase" evidence="3">
    <location>
        <begin position="6"/>
        <end position="269"/>
    </location>
</feature>
<dbReference type="EMBL" id="AQGS01000059">
    <property type="protein sequence ID" value="EPS44032.1"/>
    <property type="molecule type" value="Genomic_DNA"/>
</dbReference>
<dbReference type="PANTHER" id="PTHR10366">
    <property type="entry name" value="NAD DEPENDENT EPIMERASE/DEHYDRATASE"/>
    <property type="match status" value="1"/>
</dbReference>
<sequence length="349" mass="37971">MSPTYILVTGATGFIGSHVVSHLLSQGIRVRATYRSQRKADAMLAHFRTLYGGDKADSLLDFVHTGDLATPGCFDDSLKGGIEVVIHCASPLNFALSPAEFIDPAIAGTKSLLSSISSTPTTKKLVFLSSFAAVVDEANKGIGPGVTYTGEDWNPITYEEGINNLRLSYLASKALSEKEIWKWHDSVGEKSGCGVVSLCPPLVFGPMAYPVDKISELNSSNAELWMLTTGFSPLPLSPVPHWISVHNLATALVNAALNDAIVKKRYTIGSPDPFSTQLAADTFRSLFEWGRERVTEGEPGKYPDACKLEGEIARKELLDGKEYIGWKETMAETLSHFKEIEDRENAKQA</sequence>
<evidence type="ECO:0000256" key="1">
    <source>
        <dbReference type="ARBA" id="ARBA00023002"/>
    </source>
</evidence>
<gene>
    <name evidence="4" type="ORF">H072_1908</name>
</gene>
<keyword evidence="1" id="KW-0560">Oxidoreductase</keyword>
<reference evidence="4 5" key="1">
    <citation type="journal article" date="2013" name="PLoS Genet.">
        <title>Genomic mechanisms accounting for the adaptation to parasitism in nematode-trapping fungi.</title>
        <authorList>
            <person name="Meerupati T."/>
            <person name="Andersson K.M."/>
            <person name="Friman E."/>
            <person name="Kumar D."/>
            <person name="Tunlid A."/>
            <person name="Ahren D."/>
        </authorList>
    </citation>
    <scope>NUCLEOTIDE SEQUENCE [LARGE SCALE GENOMIC DNA]</scope>
    <source>
        <strain evidence="4 5">CBS 200.50</strain>
    </source>
</reference>
<dbReference type="OrthoDB" id="2735536at2759"/>
<evidence type="ECO:0000313" key="4">
    <source>
        <dbReference type="EMBL" id="EPS44032.1"/>
    </source>
</evidence>
<dbReference type="SUPFAM" id="SSF51735">
    <property type="entry name" value="NAD(P)-binding Rossmann-fold domains"/>
    <property type="match status" value="1"/>
</dbReference>
<evidence type="ECO:0000313" key="5">
    <source>
        <dbReference type="Proteomes" id="UP000015100"/>
    </source>
</evidence>
<dbReference type="InterPro" id="IPR036291">
    <property type="entry name" value="NAD(P)-bd_dom_sf"/>
</dbReference>
<keyword evidence="5" id="KW-1185">Reference proteome</keyword>
<reference evidence="5" key="2">
    <citation type="submission" date="2013-04" db="EMBL/GenBank/DDBJ databases">
        <title>Genomic mechanisms accounting for the adaptation to parasitism in nematode-trapping fungi.</title>
        <authorList>
            <person name="Ahren D.G."/>
        </authorList>
    </citation>
    <scope>NUCLEOTIDE SEQUENCE [LARGE SCALE GENOMIC DNA]</scope>
    <source>
        <strain evidence="5">CBS 200.50</strain>
    </source>
</reference>
<dbReference type="GO" id="GO:0016616">
    <property type="term" value="F:oxidoreductase activity, acting on the CH-OH group of donors, NAD or NADP as acceptor"/>
    <property type="evidence" value="ECO:0007669"/>
    <property type="project" value="TreeGrafter"/>
</dbReference>
<dbReference type="Gene3D" id="3.40.50.720">
    <property type="entry name" value="NAD(P)-binding Rossmann-like Domain"/>
    <property type="match status" value="1"/>
</dbReference>
<name>S8C8Q0_DACHA</name>
<dbReference type="STRING" id="1284197.S8C8Q0"/>
<dbReference type="PANTHER" id="PTHR10366:SF579">
    <property type="entry name" value="3-BETA HYDROXYSTEROID DEHYDROGENASE_ISOMERASE FAMILY PROTEIN (AFU_ORTHOLOGUE AFUA_3G02250)"/>
    <property type="match status" value="1"/>
</dbReference>
<organism evidence="4 5">
    <name type="scientific">Dactylellina haptotyla (strain CBS 200.50)</name>
    <name type="common">Nematode-trapping fungus</name>
    <name type="synonym">Monacrosporium haptotylum</name>
    <dbReference type="NCBI Taxonomy" id="1284197"/>
    <lineage>
        <taxon>Eukaryota</taxon>
        <taxon>Fungi</taxon>
        <taxon>Dikarya</taxon>
        <taxon>Ascomycota</taxon>
        <taxon>Pezizomycotina</taxon>
        <taxon>Orbiliomycetes</taxon>
        <taxon>Orbiliales</taxon>
        <taxon>Orbiliaceae</taxon>
        <taxon>Dactylellina</taxon>
    </lineage>
</organism>
<dbReference type="InterPro" id="IPR001509">
    <property type="entry name" value="Epimerase_deHydtase"/>
</dbReference>
<dbReference type="OMA" id="DIMEGID"/>
<dbReference type="eggNOG" id="KOG1502">
    <property type="taxonomic scope" value="Eukaryota"/>
</dbReference>
<dbReference type="AlphaFoldDB" id="S8C8Q0"/>
<protein>
    <recommendedName>
        <fullName evidence="3">NAD-dependent epimerase/dehydratase domain-containing protein</fullName>
    </recommendedName>
</protein>
<accession>S8C8Q0</accession>
<evidence type="ECO:0000259" key="3">
    <source>
        <dbReference type="Pfam" id="PF01370"/>
    </source>
</evidence>
<dbReference type="HOGENOM" id="CLU_007383_9_2_1"/>
<comment type="caution">
    <text evidence="4">The sequence shown here is derived from an EMBL/GenBank/DDBJ whole genome shotgun (WGS) entry which is preliminary data.</text>
</comment>
<evidence type="ECO:0000256" key="2">
    <source>
        <dbReference type="ARBA" id="ARBA00023445"/>
    </source>
</evidence>